<dbReference type="SUPFAM" id="SSF48726">
    <property type="entry name" value="Immunoglobulin"/>
    <property type="match status" value="2"/>
</dbReference>
<evidence type="ECO:0000313" key="6">
    <source>
        <dbReference type="EMBL" id="WAR06475.1"/>
    </source>
</evidence>
<dbReference type="PANTHER" id="PTHR44337">
    <property type="entry name" value="CARCINOEMBRYONIC ANTIGEN-RELATED CELL ADHESION MOLECULE 8"/>
    <property type="match status" value="1"/>
</dbReference>
<dbReference type="InterPro" id="IPR003598">
    <property type="entry name" value="Ig_sub2"/>
</dbReference>
<dbReference type="InterPro" id="IPR007110">
    <property type="entry name" value="Ig-like_dom"/>
</dbReference>
<feature type="domain" description="Ig-like" evidence="5">
    <location>
        <begin position="14"/>
        <end position="98"/>
    </location>
</feature>
<dbReference type="InterPro" id="IPR036179">
    <property type="entry name" value="Ig-like_dom_sf"/>
</dbReference>
<evidence type="ECO:0000256" key="3">
    <source>
        <dbReference type="ARBA" id="ARBA00023180"/>
    </source>
</evidence>
<keyword evidence="3" id="KW-0325">Glycoprotein</keyword>
<dbReference type="SMART" id="SM00409">
    <property type="entry name" value="IG"/>
    <property type="match status" value="2"/>
</dbReference>
<evidence type="ECO:0000256" key="2">
    <source>
        <dbReference type="ARBA" id="ARBA00023157"/>
    </source>
</evidence>
<dbReference type="SMART" id="SM00408">
    <property type="entry name" value="IGc2"/>
    <property type="match status" value="2"/>
</dbReference>
<evidence type="ECO:0000313" key="7">
    <source>
        <dbReference type="Proteomes" id="UP001164746"/>
    </source>
</evidence>
<sequence>MFVFVTYCSTTDGPDVITLNESNVHTVTEGDAVSSIYCSADCWPGCVYTWTNLTDNQPKVFSAILVFGTVNRYDAGDYMCLARNSAPQFSVVAAKQFTLHAPDVVISQSNTSLRENSPLNLRCKASGVPAVYNYTGFEQRVGDMVVPNSHVESPGVMESISVNIPSVQFQDTGIYTCYVHNNITGLNKKLIQTTSQNIEVSDSLPI</sequence>
<reference evidence="6" key="1">
    <citation type="submission" date="2022-11" db="EMBL/GenBank/DDBJ databases">
        <title>Centuries of genome instability and evolution in soft-shell clam transmissible cancer (bioRxiv).</title>
        <authorList>
            <person name="Hart S.F.M."/>
            <person name="Yonemitsu M.A."/>
            <person name="Giersch R.M."/>
            <person name="Beal B.F."/>
            <person name="Arriagada G."/>
            <person name="Davis B.W."/>
            <person name="Ostrander E.A."/>
            <person name="Goff S.P."/>
            <person name="Metzger M.J."/>
        </authorList>
    </citation>
    <scope>NUCLEOTIDE SEQUENCE</scope>
    <source>
        <strain evidence="6">MELC-2E11</strain>
        <tissue evidence="6">Siphon/mantle</tissue>
    </source>
</reference>
<dbReference type="InterPro" id="IPR003599">
    <property type="entry name" value="Ig_sub"/>
</dbReference>
<accession>A0ABY7EBT6</accession>
<dbReference type="InterPro" id="IPR013783">
    <property type="entry name" value="Ig-like_fold"/>
</dbReference>
<dbReference type="PANTHER" id="PTHR44337:SF20">
    <property type="entry name" value="CARCINOEMBRYONIC ANTIGEN-RELATED CELL ADHESION MOLECULE 5-RELATED"/>
    <property type="match status" value="1"/>
</dbReference>
<name>A0ABY7EBT6_MYAAR</name>
<organism evidence="6 7">
    <name type="scientific">Mya arenaria</name>
    <name type="common">Soft-shell clam</name>
    <dbReference type="NCBI Taxonomy" id="6604"/>
    <lineage>
        <taxon>Eukaryota</taxon>
        <taxon>Metazoa</taxon>
        <taxon>Spiralia</taxon>
        <taxon>Lophotrochozoa</taxon>
        <taxon>Mollusca</taxon>
        <taxon>Bivalvia</taxon>
        <taxon>Autobranchia</taxon>
        <taxon>Heteroconchia</taxon>
        <taxon>Euheterodonta</taxon>
        <taxon>Imparidentia</taxon>
        <taxon>Neoheterodontei</taxon>
        <taxon>Myida</taxon>
        <taxon>Myoidea</taxon>
        <taxon>Myidae</taxon>
        <taxon>Mya</taxon>
    </lineage>
</organism>
<protein>
    <submittedName>
        <fullName evidence="6">CEAM1-like protein</fullName>
    </submittedName>
</protein>
<dbReference type="Pfam" id="PF13927">
    <property type="entry name" value="Ig_3"/>
    <property type="match status" value="1"/>
</dbReference>
<proteinExistence type="predicted"/>
<keyword evidence="1" id="KW-0732">Signal</keyword>
<evidence type="ECO:0000256" key="4">
    <source>
        <dbReference type="ARBA" id="ARBA00023319"/>
    </source>
</evidence>
<evidence type="ECO:0000259" key="5">
    <source>
        <dbReference type="PROSITE" id="PS50835"/>
    </source>
</evidence>
<evidence type="ECO:0000256" key="1">
    <source>
        <dbReference type="ARBA" id="ARBA00022729"/>
    </source>
</evidence>
<dbReference type="InterPro" id="IPR052598">
    <property type="entry name" value="IgSF_CEA-related"/>
</dbReference>
<dbReference type="PROSITE" id="PS50835">
    <property type="entry name" value="IG_LIKE"/>
    <property type="match status" value="2"/>
</dbReference>
<keyword evidence="4" id="KW-0393">Immunoglobulin domain</keyword>
<gene>
    <name evidence="6" type="ORF">MAR_021844</name>
</gene>
<keyword evidence="2" id="KW-1015">Disulfide bond</keyword>
<dbReference type="Proteomes" id="UP001164746">
    <property type="component" value="Chromosome 5"/>
</dbReference>
<dbReference type="EMBL" id="CP111016">
    <property type="protein sequence ID" value="WAR06475.1"/>
    <property type="molecule type" value="Genomic_DNA"/>
</dbReference>
<dbReference type="Gene3D" id="2.60.40.10">
    <property type="entry name" value="Immunoglobulins"/>
    <property type="match status" value="2"/>
</dbReference>
<keyword evidence="7" id="KW-1185">Reference proteome</keyword>
<feature type="domain" description="Ig-like" evidence="5">
    <location>
        <begin position="102"/>
        <end position="201"/>
    </location>
</feature>